<feature type="region of interest" description="Disordered" evidence="2">
    <location>
        <begin position="153"/>
        <end position="223"/>
    </location>
</feature>
<gene>
    <name evidence="3" type="ORF">GWK47_008734</name>
</gene>
<protein>
    <submittedName>
        <fullName evidence="3">Uncharacterized protein</fullName>
    </submittedName>
</protein>
<feature type="region of interest" description="Disordered" evidence="2">
    <location>
        <begin position="675"/>
        <end position="700"/>
    </location>
</feature>
<dbReference type="AlphaFoldDB" id="A0A8J4XZI4"/>
<comment type="caution">
    <text evidence="3">The sequence shown here is derived from an EMBL/GenBank/DDBJ whole genome shotgun (WGS) entry which is preliminary data.</text>
</comment>
<feature type="compositionally biased region" description="Low complexity" evidence="2">
    <location>
        <begin position="203"/>
        <end position="214"/>
    </location>
</feature>
<feature type="compositionally biased region" description="Basic residues" evidence="2">
    <location>
        <begin position="902"/>
        <end position="912"/>
    </location>
</feature>
<accession>A0A8J4XZI4</accession>
<name>A0A8J4XZI4_CHIOP</name>
<feature type="region of interest" description="Disordered" evidence="2">
    <location>
        <begin position="1010"/>
        <end position="1102"/>
    </location>
</feature>
<feature type="region of interest" description="Disordered" evidence="2">
    <location>
        <begin position="266"/>
        <end position="329"/>
    </location>
</feature>
<evidence type="ECO:0000256" key="2">
    <source>
        <dbReference type="SAM" id="MobiDB-lite"/>
    </source>
</evidence>
<feature type="region of interest" description="Disordered" evidence="2">
    <location>
        <begin position="350"/>
        <end position="396"/>
    </location>
</feature>
<sequence length="1179" mass="125546">MSMPRARHDIHAISLASLRILYVPLKTGAGSASAAGPSSSPRRTSHKSRSQTASPRGESKKILRHLVTPPVGHRTASFDEFLHLRSQNPKCSVERTRSADIATELLRTEGSEEAAEASGLMRETSLTSFVASPSKHDKKVTFAKLLDKMSKEMSSSSSDMSCTEEKSPSRIFNFGGVRRSPRRSPRIRHTQSPHGSELEDSSAHASPSTTPTTPQKALPQVKQDTLTVPGSLQVQVQAAGGAAHYSGPVITLEVPAGDQHRCLSPITELPTPVPTPMPSPLPTPSRYRPKMRTSSESNDNKDSEDTESEFSLSISVERSSSDSSGPDHRVFFTPTRGMRGMGGFGALGAIPRPPGTLSPTITPSSSISSRTPSPVTSPAASPATSPKIKTKPPPLHIPDANVLLFSGEKSNSSGCDGGAGGGKGCEVSVVVPVIMVEDIDQNTWRPPPPCRPRAFSVDVGRVMAMPLITVSPADEPPAAPARLPAPATQPLIIPTLNVTMASPPAIRKQIPPMVPTISIEEPPPQPPPRRHHHDLLQRGKGGSLDLPAAPAITVTATSSEVESDTDSPTAICRPRGPSSCYLSPFLGVDLRASESNLSSSGYSSAYSPGPSRCSSINPLCLDEPMTPSPLSTLPSQPLTLPLAPTNITTTTPRTKRHPLLKSPQTEVVSIEVVPSPLLRTDSETTDPAASQPEADSALELDTNDEYSDSLAGGVGVGVGDLCLDEAEAQRHRLLLSSSHSFPKESPRLSRCPPAIVVHSSLHSESSLEDQVLGELPPKLSPVSSRSESPISDSRLSVVRIYPAFFGKNSKPEMPYTDSDGLYDCPSSEVLHSDSHASSPLKRLGRKRLKRSPGKGLRSLLGLGSNEGGAGGGGGTGAGTGPGAGGAGGLKTRLEPPSWDRSSRRHSPKRRVRAQTSVDLLSSSNESITSTRYLHLPPPVPACTASTTPYSTSQHSRSPPSPSPKHYTWPDRNSLLPLLVPSRLCGLLELWVSPPEPRGFHTLPLLAGSTSGLGETAKQHDILQQQQQQKQQKQQQQQQRGRDSWWGAGGGGGGGRRRRPLLRTESIPLKYLPRQGSVDASGEETQEEQMMLKPGRPSEEMPRHRKISRFRSFGNQIRFLRRLQLSHAGKDHLVSPAGSSDSDPECGPPAGAGVCASRGPSPHVKYMAVRHPTEAGPPSP</sequence>
<dbReference type="PANTHER" id="PTHR13037">
    <property type="entry name" value="FORMIN"/>
    <property type="match status" value="1"/>
</dbReference>
<feature type="compositionally biased region" description="Pro residues" evidence="2">
    <location>
        <begin position="271"/>
        <end position="283"/>
    </location>
</feature>
<keyword evidence="4" id="KW-1185">Reference proteome</keyword>
<feature type="compositionally biased region" description="Gly residues" evidence="2">
    <location>
        <begin position="864"/>
        <end position="888"/>
    </location>
</feature>
<feature type="region of interest" description="Disordered" evidence="2">
    <location>
        <begin position="28"/>
        <end position="65"/>
    </location>
</feature>
<feature type="compositionally biased region" description="Basic residues" evidence="2">
    <location>
        <begin position="179"/>
        <end position="191"/>
    </location>
</feature>
<feature type="compositionally biased region" description="Low complexity" evidence="2">
    <location>
        <begin position="1023"/>
        <end position="1038"/>
    </location>
</feature>
<feature type="compositionally biased region" description="Low complexity" evidence="2">
    <location>
        <begin position="853"/>
        <end position="863"/>
    </location>
</feature>
<dbReference type="EMBL" id="JACEEZ010018529">
    <property type="protein sequence ID" value="KAG0716817.1"/>
    <property type="molecule type" value="Genomic_DNA"/>
</dbReference>
<dbReference type="Proteomes" id="UP000770661">
    <property type="component" value="Unassembled WGS sequence"/>
</dbReference>
<feature type="compositionally biased region" description="Low complexity" evidence="2">
    <location>
        <begin position="28"/>
        <end position="42"/>
    </location>
</feature>
<feature type="region of interest" description="Disordered" evidence="2">
    <location>
        <begin position="520"/>
        <end position="546"/>
    </location>
</feature>
<feature type="region of interest" description="Disordered" evidence="2">
    <location>
        <begin position="1130"/>
        <end position="1179"/>
    </location>
</feature>
<evidence type="ECO:0000313" key="4">
    <source>
        <dbReference type="Proteomes" id="UP000770661"/>
    </source>
</evidence>
<keyword evidence="1" id="KW-0945">Host-virus interaction</keyword>
<feature type="compositionally biased region" description="Polar residues" evidence="2">
    <location>
        <begin position="913"/>
        <end position="931"/>
    </location>
</feature>
<feature type="compositionally biased region" description="Basic residues" evidence="2">
    <location>
        <begin position="842"/>
        <end position="852"/>
    </location>
</feature>
<organism evidence="3 4">
    <name type="scientific">Chionoecetes opilio</name>
    <name type="common">Atlantic snow crab</name>
    <name type="synonym">Cancer opilio</name>
    <dbReference type="NCBI Taxonomy" id="41210"/>
    <lineage>
        <taxon>Eukaryota</taxon>
        <taxon>Metazoa</taxon>
        <taxon>Ecdysozoa</taxon>
        <taxon>Arthropoda</taxon>
        <taxon>Crustacea</taxon>
        <taxon>Multicrustacea</taxon>
        <taxon>Malacostraca</taxon>
        <taxon>Eumalacostraca</taxon>
        <taxon>Eucarida</taxon>
        <taxon>Decapoda</taxon>
        <taxon>Pleocyemata</taxon>
        <taxon>Brachyura</taxon>
        <taxon>Eubrachyura</taxon>
        <taxon>Majoidea</taxon>
        <taxon>Majidae</taxon>
        <taxon>Chionoecetes</taxon>
    </lineage>
</organism>
<feature type="compositionally biased region" description="Low complexity" evidence="2">
    <location>
        <begin position="357"/>
        <end position="386"/>
    </location>
</feature>
<evidence type="ECO:0000256" key="1">
    <source>
        <dbReference type="ARBA" id="ARBA00022581"/>
    </source>
</evidence>
<reference evidence="3" key="1">
    <citation type="submission" date="2020-07" db="EMBL/GenBank/DDBJ databases">
        <title>The High-quality genome of the commercially important snow crab, Chionoecetes opilio.</title>
        <authorList>
            <person name="Jeong J.-H."/>
            <person name="Ryu S."/>
        </authorList>
    </citation>
    <scope>NUCLEOTIDE SEQUENCE</scope>
    <source>
        <strain evidence="3">MADBK_172401_WGS</strain>
        <tissue evidence="3">Digestive gland</tissue>
    </source>
</reference>
<evidence type="ECO:0000313" key="3">
    <source>
        <dbReference type="EMBL" id="KAG0716817.1"/>
    </source>
</evidence>
<dbReference type="OrthoDB" id="418245at2759"/>
<dbReference type="PANTHER" id="PTHR13037:SF24">
    <property type="entry name" value="POLYCOMB PROTEIN PCL-RELATED"/>
    <property type="match status" value="1"/>
</dbReference>
<feature type="region of interest" description="Disordered" evidence="2">
    <location>
        <begin position="826"/>
        <end position="966"/>
    </location>
</feature>
<proteinExistence type="predicted"/>
<feature type="compositionally biased region" description="Low complexity" evidence="2">
    <location>
        <begin position="309"/>
        <end position="324"/>
    </location>
</feature>